<protein>
    <submittedName>
        <fullName evidence="1">Uncharacterized protein</fullName>
    </submittedName>
</protein>
<sequence>MEVPDQLLSDLAEDPDLLHHYIRNIPFTRKQNVVNMTRKVKNIKETKTTITIDFTHTHQRFWRSATGDVTAIVDAPFPPISIATFPHTNVRNVLDEKRAEGLWSTTERDSLVHTFLSPINLSHNNWTNLDTQVSLCLFNLVSTAKEEGYNAIDVVLFIEAETVDTYDEEEVAWAMREWASVANPAPRSSVEALPSQVLDDRISSDKCTICLEEYSRGAILTQLPCSHDFHRGCIEKWLNESNSCPICRSPI</sequence>
<reference evidence="1 2" key="1">
    <citation type="journal article" date="2022" name="Hortic Res">
        <title>A haplotype resolved chromosomal level avocado genome allows analysis of novel avocado genes.</title>
        <authorList>
            <person name="Nath O."/>
            <person name="Fletcher S.J."/>
            <person name="Hayward A."/>
            <person name="Shaw L.M."/>
            <person name="Masouleh A.K."/>
            <person name="Furtado A."/>
            <person name="Henry R.J."/>
            <person name="Mitter N."/>
        </authorList>
    </citation>
    <scope>NUCLEOTIDE SEQUENCE [LARGE SCALE GENOMIC DNA]</scope>
    <source>
        <strain evidence="2">cv. Hass</strain>
    </source>
</reference>
<organism evidence="1 2">
    <name type="scientific">Persea americana</name>
    <name type="common">Avocado</name>
    <dbReference type="NCBI Taxonomy" id="3435"/>
    <lineage>
        <taxon>Eukaryota</taxon>
        <taxon>Viridiplantae</taxon>
        <taxon>Streptophyta</taxon>
        <taxon>Embryophyta</taxon>
        <taxon>Tracheophyta</taxon>
        <taxon>Spermatophyta</taxon>
        <taxon>Magnoliopsida</taxon>
        <taxon>Magnoliidae</taxon>
        <taxon>Laurales</taxon>
        <taxon>Lauraceae</taxon>
        <taxon>Persea</taxon>
    </lineage>
</organism>
<keyword evidence="2" id="KW-1185">Reference proteome</keyword>
<name>A0ACC2LZ40_PERAE</name>
<comment type="caution">
    <text evidence="1">The sequence shown here is derived from an EMBL/GenBank/DDBJ whole genome shotgun (WGS) entry which is preliminary data.</text>
</comment>
<accession>A0ACC2LZ40</accession>
<evidence type="ECO:0000313" key="1">
    <source>
        <dbReference type="EMBL" id="KAJ8638346.1"/>
    </source>
</evidence>
<dbReference type="Proteomes" id="UP001234297">
    <property type="component" value="Chromosome 3"/>
</dbReference>
<gene>
    <name evidence="1" type="ORF">MRB53_012613</name>
</gene>
<proteinExistence type="predicted"/>
<evidence type="ECO:0000313" key="2">
    <source>
        <dbReference type="Proteomes" id="UP001234297"/>
    </source>
</evidence>
<dbReference type="EMBL" id="CM056811">
    <property type="protein sequence ID" value="KAJ8638346.1"/>
    <property type="molecule type" value="Genomic_DNA"/>
</dbReference>